<dbReference type="Gene3D" id="3.30.70.2970">
    <property type="entry name" value="Protein of unknown function (DUF541), domain 2"/>
    <property type="match status" value="1"/>
</dbReference>
<comment type="caution">
    <text evidence="2">The sequence shown here is derived from an EMBL/GenBank/DDBJ whole genome shotgun (WGS) entry which is preliminary data.</text>
</comment>
<organism evidence="2 3">
    <name type="scientific">Paramagnetospirillum kuznetsovii</name>
    <dbReference type="NCBI Taxonomy" id="2053833"/>
    <lineage>
        <taxon>Bacteria</taxon>
        <taxon>Pseudomonadati</taxon>
        <taxon>Pseudomonadota</taxon>
        <taxon>Alphaproteobacteria</taxon>
        <taxon>Rhodospirillales</taxon>
        <taxon>Magnetospirillaceae</taxon>
        <taxon>Paramagnetospirillum</taxon>
    </lineage>
</organism>
<dbReference type="EMBL" id="PGTO01000002">
    <property type="protein sequence ID" value="RAU23344.1"/>
    <property type="molecule type" value="Genomic_DNA"/>
</dbReference>
<feature type="signal peptide" evidence="1">
    <location>
        <begin position="1"/>
        <end position="19"/>
    </location>
</feature>
<sequence length="231" mass="24199">MRRLFAILVAAFLGGPALAAEPQTVLSLRETAEAMVVPDLLVVSLRAEGAADGAAAAQQAVNRQMKDSVAAAKAVSGVKVATGGYSAYVVRPGEGRPAREKPEWRASQGLTLTSREISPLLDLTGTLQASGLALSGMNFEVGAETRRDTQEKLVGEAIARLRRQADSAAAALDLRVVSYRTIRIEKAGGNSPRPMLRAMAAPMAAAVPPSAEAGEQEIQVTVEAEVGLDRR</sequence>
<reference evidence="2 3" key="1">
    <citation type="submission" date="2017-11" db="EMBL/GenBank/DDBJ databases">
        <title>Draft genome sequence of magnetotactic bacterium Magnetospirillum kuznetsovii LBB-42.</title>
        <authorList>
            <person name="Grouzdev D.S."/>
            <person name="Rysina M.S."/>
            <person name="Baslerov R.V."/>
            <person name="Koziaeva V."/>
        </authorList>
    </citation>
    <scope>NUCLEOTIDE SEQUENCE [LARGE SCALE GENOMIC DNA]</scope>
    <source>
        <strain evidence="2 3">LBB-42</strain>
    </source>
</reference>
<keyword evidence="3" id="KW-1185">Reference proteome</keyword>
<dbReference type="Proteomes" id="UP000251075">
    <property type="component" value="Unassembled WGS sequence"/>
</dbReference>
<gene>
    <name evidence="2" type="ORF">CU669_04215</name>
</gene>
<dbReference type="PANTHER" id="PTHR34387">
    <property type="entry name" value="SLR1258 PROTEIN"/>
    <property type="match status" value="1"/>
</dbReference>
<name>A0A364P1Y7_9PROT</name>
<dbReference type="Gene3D" id="3.30.110.170">
    <property type="entry name" value="Protein of unknown function (DUF541), domain 1"/>
    <property type="match status" value="1"/>
</dbReference>
<keyword evidence="1" id="KW-0732">Signal</keyword>
<evidence type="ECO:0000313" key="3">
    <source>
        <dbReference type="Proteomes" id="UP000251075"/>
    </source>
</evidence>
<dbReference type="OrthoDB" id="7225427at2"/>
<dbReference type="GO" id="GO:0006974">
    <property type="term" value="P:DNA damage response"/>
    <property type="evidence" value="ECO:0007669"/>
    <property type="project" value="TreeGrafter"/>
</dbReference>
<dbReference type="AlphaFoldDB" id="A0A364P1Y7"/>
<dbReference type="PANTHER" id="PTHR34387:SF1">
    <property type="entry name" value="PERIPLASMIC IMMUNOGENIC PROTEIN"/>
    <property type="match status" value="1"/>
</dbReference>
<protein>
    <recommendedName>
        <fullName evidence="4">SIMPL domain-containing protein</fullName>
    </recommendedName>
</protein>
<feature type="chain" id="PRO_5016637744" description="SIMPL domain-containing protein" evidence="1">
    <location>
        <begin position="20"/>
        <end position="231"/>
    </location>
</feature>
<proteinExistence type="predicted"/>
<dbReference type="Pfam" id="PF04402">
    <property type="entry name" value="SIMPL"/>
    <property type="match status" value="1"/>
</dbReference>
<evidence type="ECO:0000313" key="2">
    <source>
        <dbReference type="EMBL" id="RAU23344.1"/>
    </source>
</evidence>
<accession>A0A364P1Y7</accession>
<dbReference type="InterPro" id="IPR052022">
    <property type="entry name" value="26kDa_periplasmic_antigen"/>
</dbReference>
<dbReference type="InterPro" id="IPR007497">
    <property type="entry name" value="SIMPL/DUF541"/>
</dbReference>
<evidence type="ECO:0000256" key="1">
    <source>
        <dbReference type="SAM" id="SignalP"/>
    </source>
</evidence>
<dbReference type="RefSeq" id="WP_112142542.1">
    <property type="nucleotide sequence ID" value="NZ_PGTO01000002.1"/>
</dbReference>
<evidence type="ECO:0008006" key="4">
    <source>
        <dbReference type="Google" id="ProtNLM"/>
    </source>
</evidence>